<organism evidence="3 4">
    <name type="scientific">Marchantia polymorpha subsp. ruderalis</name>
    <dbReference type="NCBI Taxonomy" id="1480154"/>
    <lineage>
        <taxon>Eukaryota</taxon>
        <taxon>Viridiplantae</taxon>
        <taxon>Streptophyta</taxon>
        <taxon>Embryophyta</taxon>
        <taxon>Marchantiophyta</taxon>
        <taxon>Marchantiopsida</taxon>
        <taxon>Marchantiidae</taxon>
        <taxon>Marchantiales</taxon>
        <taxon>Marchantiaceae</taxon>
        <taxon>Marchantia</taxon>
    </lineage>
</organism>
<comment type="caution">
    <text evidence="3">The sequence shown here is derived from an EMBL/GenBank/DDBJ whole genome shotgun (WGS) entry which is preliminary data.</text>
</comment>
<dbReference type="GO" id="GO:0003924">
    <property type="term" value="F:GTPase activity"/>
    <property type="evidence" value="ECO:0007669"/>
    <property type="project" value="InterPro"/>
</dbReference>
<dbReference type="Proteomes" id="UP000077202">
    <property type="component" value="Unassembled WGS sequence"/>
</dbReference>
<dbReference type="PANTHER" id="PTHR11566">
    <property type="entry name" value="DYNAMIN"/>
    <property type="match status" value="1"/>
</dbReference>
<feature type="compositionally biased region" description="Gly residues" evidence="1">
    <location>
        <begin position="1215"/>
        <end position="1226"/>
    </location>
</feature>
<sequence length="1262" mass="137603">MPMPECIGACELQNSHSCAECGGLPDGDEAVVNGCIFIDECAFIFLGPRTSGTSRDSSVKEPGDTDRVLENLLPQMDETCRGQNGRSPGGVSEAEIYSSPASRARYEAYSRLQASAVAFGEYLPIPEIVAVGGQSDGKSSLLEALLGFRFNVREVEMGTRRPLMLQMIHDPGALEPRCRLQDEDSDEYGPAIVPASAVAEAIRSRTELFLKRTGTAVASKPIVMRAEYAFCSNLTIIDTPGFILKAKKGESESTPDDIVAMVRELAAPPNRILVFLQQSSVEWCSSLWLDTVRAIDPALRRTIVVVSKFDNRLKEFAEKWEVDRYLSAGGYLGDSTRPFFVALPKERSSVSNEEFRRSIARVDNEVVRHLRENVSGGFDEDQFGDRIGFSNLRRFLEAELQRRYRQSAPATLALLEQRCDEVAARLASIDARLSNSADVASLRRATMMHAAALGRQVVALLDGVAEPDPAEWGRTTYEERTESRITKWPGVAGDVLPANAGLRMYGGAAFERVLEEFRYAACSLDCPPISRVEVANILLAQAGRPGAAAAAISIARSAAKSWLSPLLDTACNRLAHVLSSLFDLGLERIRIEDSYRDSASCDRLEINLSGYVAFHAALRRAHQRFIRDSNKRCKESVREQLMAVTSSYIHQLKCGWESNATVFSSRPGTGFSQNLSAPPLCLDGSDGIEPGLLGAFAEAGDEENVPPHGSQTDNRMNVDIVSPGKGERLMVRESQMTVPDTPSPDQHHAKEAACAAKRKEFALNNSRFVAAVGGGDHRKKKGVGSRLTLQQANDGRSLNCGNKTDPYTEVCTMATEHFGKIRDMLVKRTVPLTLNSGFLNPIRDRLAGEVAVELFATTDERFMEMFVAPEALEKLQKERDVLYKHCLTLSNCLEEFRTLACSLAQKNELGDEDELNKSSSLKGRSNVVRHTIQRSWPDRGLSLVERRWCFRNPEGKNSIIACCDTAGKAYLVKISHIIHSRVVVMEDVQQRRQRLAAMREEAAMEESVDAIAPGTTLAPGNSLTLPNPMMDLPPGTAVGPPTKSAGFDFYTDPLTAFTNAKRRKPAVGAGAPGRAPLYGPGGVQAPPWQPTHGAPPFFQPPPMHLAQPPPPPFSGIPGWQPIPYQPPFIAPGPSPPPAYPMGQPQTLSPHSHGRGRDMNVGGRGRGLDSRTGGRGGYGNNFPGPGSGYSSSNNSNAWNSGRGAPYSGGYSARGGSARGQGRGGQRGGRTSSAKEQPHLFFKKSMVEDPWKQLEEKFSRTRSN</sequence>
<dbReference type="FunFam" id="3.40.50.300:FF:001030">
    <property type="entry name" value="Dynamin-related protein 5A"/>
    <property type="match status" value="1"/>
</dbReference>
<dbReference type="InterPro" id="IPR030381">
    <property type="entry name" value="G_DYNAMIN_dom"/>
</dbReference>
<dbReference type="PROSITE" id="PS51718">
    <property type="entry name" value="G_DYNAMIN_2"/>
    <property type="match status" value="1"/>
</dbReference>
<dbReference type="InterPro" id="IPR001401">
    <property type="entry name" value="Dynamin_GTPase"/>
</dbReference>
<dbReference type="GO" id="GO:0005525">
    <property type="term" value="F:GTP binding"/>
    <property type="evidence" value="ECO:0007669"/>
    <property type="project" value="InterPro"/>
</dbReference>
<dbReference type="InterPro" id="IPR022812">
    <property type="entry name" value="Dynamin"/>
</dbReference>
<feature type="compositionally biased region" description="Low complexity" evidence="1">
    <location>
        <begin position="1179"/>
        <end position="1214"/>
    </location>
</feature>
<dbReference type="CDD" id="cd08771">
    <property type="entry name" value="DLP_1"/>
    <property type="match status" value="1"/>
</dbReference>
<name>A0A176W5U6_MARPO</name>
<dbReference type="EMBL" id="LVLJ01001740">
    <property type="protein sequence ID" value="OAE28407.1"/>
    <property type="molecule type" value="Genomic_DNA"/>
</dbReference>
<dbReference type="GO" id="GO:0005874">
    <property type="term" value="C:microtubule"/>
    <property type="evidence" value="ECO:0007669"/>
    <property type="project" value="TreeGrafter"/>
</dbReference>
<accession>A0A176W5U6</accession>
<gene>
    <name evidence="3" type="ORF">AXG93_4027s1290</name>
</gene>
<dbReference type="AlphaFoldDB" id="A0A176W5U6"/>
<dbReference type="Pfam" id="PF15502">
    <property type="entry name" value="MPLKIP"/>
    <property type="match status" value="1"/>
</dbReference>
<dbReference type="GO" id="GO:0016020">
    <property type="term" value="C:membrane"/>
    <property type="evidence" value="ECO:0007669"/>
    <property type="project" value="TreeGrafter"/>
</dbReference>
<feature type="domain" description="Dynamin-type G" evidence="2">
    <location>
        <begin position="122"/>
        <end position="409"/>
    </location>
</feature>
<evidence type="ECO:0000256" key="1">
    <source>
        <dbReference type="SAM" id="MobiDB-lite"/>
    </source>
</evidence>
<dbReference type="Gene3D" id="3.40.50.300">
    <property type="entry name" value="P-loop containing nucleotide triphosphate hydrolases"/>
    <property type="match status" value="1"/>
</dbReference>
<protein>
    <recommendedName>
        <fullName evidence="2">Dynamin-type G domain-containing protein</fullName>
    </recommendedName>
</protein>
<dbReference type="GO" id="GO:0005737">
    <property type="term" value="C:cytoplasm"/>
    <property type="evidence" value="ECO:0007669"/>
    <property type="project" value="TreeGrafter"/>
</dbReference>
<dbReference type="Pfam" id="PF00350">
    <property type="entry name" value="Dynamin_N"/>
    <property type="match status" value="1"/>
</dbReference>
<evidence type="ECO:0000313" key="4">
    <source>
        <dbReference type="Proteomes" id="UP000077202"/>
    </source>
</evidence>
<evidence type="ECO:0000259" key="2">
    <source>
        <dbReference type="PROSITE" id="PS51718"/>
    </source>
</evidence>
<proteinExistence type="predicted"/>
<feature type="region of interest" description="Disordered" evidence="1">
    <location>
        <begin position="1082"/>
        <end position="1246"/>
    </location>
</feature>
<dbReference type="PANTHER" id="PTHR11566:SF169">
    <property type="entry name" value="DYNAMIN-LIKE PROTEIN C"/>
    <property type="match status" value="1"/>
</dbReference>
<dbReference type="SMART" id="SM00053">
    <property type="entry name" value="DYNc"/>
    <property type="match status" value="1"/>
</dbReference>
<dbReference type="InterPro" id="IPR045063">
    <property type="entry name" value="Dynamin_N"/>
</dbReference>
<dbReference type="InterPro" id="IPR027417">
    <property type="entry name" value="P-loop_NTPase"/>
</dbReference>
<feature type="compositionally biased region" description="Pro residues" evidence="1">
    <location>
        <begin position="1123"/>
        <end position="1139"/>
    </location>
</feature>
<dbReference type="PRINTS" id="PR00195">
    <property type="entry name" value="DYNAMIN"/>
</dbReference>
<keyword evidence="4" id="KW-1185">Reference proteome</keyword>
<feature type="compositionally biased region" description="Pro residues" evidence="1">
    <location>
        <begin position="1097"/>
        <end position="1114"/>
    </location>
</feature>
<dbReference type="SUPFAM" id="SSF52540">
    <property type="entry name" value="P-loop containing nucleoside triphosphate hydrolases"/>
    <property type="match status" value="1"/>
</dbReference>
<dbReference type="GO" id="GO:0008017">
    <property type="term" value="F:microtubule binding"/>
    <property type="evidence" value="ECO:0007669"/>
    <property type="project" value="TreeGrafter"/>
</dbReference>
<evidence type="ECO:0000313" key="3">
    <source>
        <dbReference type="EMBL" id="OAE28407.1"/>
    </source>
</evidence>
<dbReference type="InterPro" id="IPR028265">
    <property type="entry name" value="TTDN1/SICKLE"/>
</dbReference>
<reference evidence="3" key="1">
    <citation type="submission" date="2016-03" db="EMBL/GenBank/DDBJ databases">
        <title>Mechanisms controlling the formation of the plant cell surface in tip-growing cells are functionally conserved among land plants.</title>
        <authorList>
            <person name="Honkanen S."/>
            <person name="Jones V.A."/>
            <person name="Morieri G."/>
            <person name="Champion C."/>
            <person name="Hetherington A.J."/>
            <person name="Kelly S."/>
            <person name="Saint-Marcoux D."/>
            <person name="Proust H."/>
            <person name="Prescott H."/>
            <person name="Dolan L."/>
        </authorList>
    </citation>
    <scope>NUCLEOTIDE SEQUENCE [LARGE SCALE GENOMIC DNA]</scope>
    <source>
        <tissue evidence="3">Whole gametophyte</tissue>
    </source>
</reference>